<gene>
    <name evidence="1" type="ORF">AaE_016097</name>
</gene>
<dbReference type="Pfam" id="PF04827">
    <property type="entry name" value="Plant_tran"/>
    <property type="match status" value="1"/>
</dbReference>
<name>A0A6A4Z024_APHAT</name>
<dbReference type="PANTHER" id="PTHR47150:SF5">
    <property type="entry name" value="OS07G0546750 PROTEIN"/>
    <property type="match status" value="1"/>
</dbReference>
<evidence type="ECO:0000313" key="1">
    <source>
        <dbReference type="EMBL" id="KAF0702150.1"/>
    </source>
</evidence>
<evidence type="ECO:0008006" key="3">
    <source>
        <dbReference type="Google" id="ProtNLM"/>
    </source>
</evidence>
<evidence type="ECO:0000313" key="2">
    <source>
        <dbReference type="Proteomes" id="UP000469452"/>
    </source>
</evidence>
<dbReference type="Proteomes" id="UP000469452">
    <property type="component" value="Unassembled WGS sequence"/>
</dbReference>
<reference evidence="1 2" key="1">
    <citation type="submission" date="2019-06" db="EMBL/GenBank/DDBJ databases">
        <title>Genomics analysis of Aphanomyces spp. identifies a new class of oomycete effector associated with host adaptation.</title>
        <authorList>
            <person name="Gaulin E."/>
        </authorList>
    </citation>
    <scope>NUCLEOTIDE SEQUENCE [LARGE SCALE GENOMIC DNA]</scope>
    <source>
        <strain evidence="1 2">E</strain>
    </source>
</reference>
<dbReference type="InterPro" id="IPR006912">
    <property type="entry name" value="Harbinger_derived_prot"/>
</dbReference>
<proteinExistence type="predicted"/>
<dbReference type="AlphaFoldDB" id="A0A6A4Z024"/>
<dbReference type="PANTHER" id="PTHR47150">
    <property type="entry name" value="OS12G0169200 PROTEIN"/>
    <property type="match status" value="1"/>
</dbReference>
<dbReference type="VEuPathDB" id="FungiDB:H257_09039"/>
<dbReference type="EMBL" id="VJMI01021269">
    <property type="protein sequence ID" value="KAF0702150.1"/>
    <property type="molecule type" value="Genomic_DNA"/>
</dbReference>
<comment type="caution">
    <text evidence="1">The sequence shown here is derived from an EMBL/GenBank/DDBJ whole genome shotgun (WGS) entry which is preliminary data.</text>
</comment>
<organism evidence="1 2">
    <name type="scientific">Aphanomyces astaci</name>
    <name type="common">Crayfish plague agent</name>
    <dbReference type="NCBI Taxonomy" id="112090"/>
    <lineage>
        <taxon>Eukaryota</taxon>
        <taxon>Sar</taxon>
        <taxon>Stramenopiles</taxon>
        <taxon>Oomycota</taxon>
        <taxon>Saprolegniomycetes</taxon>
        <taxon>Saprolegniales</taxon>
        <taxon>Verrucalvaceae</taxon>
        <taxon>Aphanomyces</taxon>
    </lineage>
</organism>
<accession>A0A6A4Z024</accession>
<protein>
    <recommendedName>
        <fullName evidence="3">DDE Tnp4 domain-containing protein</fullName>
    </recommendedName>
</protein>
<sequence>MKESNFAKAQESRRKDVERMFGMLQARWHTLTNPCRLWSKDAMKDVVVTCCILHNMILESEMSQCESLPPPPPEWIVESPVPMSAANPVAHADRLVGAFESIVDPSIHKRLQDDLMEHQWQIRLHNSM</sequence>